<dbReference type="InterPro" id="IPR014353">
    <property type="entry name" value="Membr-bd_ADH_cyt_c"/>
</dbReference>
<evidence type="ECO:0000256" key="4">
    <source>
        <dbReference type="ARBA" id="ARBA00022617"/>
    </source>
</evidence>
<keyword evidence="10 13" id="KW-0408">Iron</keyword>
<dbReference type="PANTHER" id="PTHR35008:SF8">
    <property type="entry name" value="ALCOHOL DEHYDROGENASE CYTOCHROME C SUBUNIT"/>
    <property type="match status" value="1"/>
</dbReference>
<feature type="domain" description="Cytochrome c" evidence="15">
    <location>
        <begin position="175"/>
        <end position="283"/>
    </location>
</feature>
<dbReference type="InterPro" id="IPR009056">
    <property type="entry name" value="Cyt_c-like_dom"/>
</dbReference>
<feature type="binding site" description="covalent" evidence="12">
    <location>
        <position position="47"/>
    </location>
    <ligand>
        <name>heme c</name>
        <dbReference type="ChEBI" id="CHEBI:61717"/>
        <label>1</label>
    </ligand>
</feature>
<feature type="binding site" description="covalent" evidence="12">
    <location>
        <position position="193"/>
    </location>
    <ligand>
        <name>heme c</name>
        <dbReference type="ChEBI" id="CHEBI:61717"/>
        <label>2</label>
    </ligand>
</feature>
<accession>A0A1C3UYF5</accession>
<feature type="binding site" description="covalent" evidence="12">
    <location>
        <position position="314"/>
    </location>
    <ligand>
        <name>heme c</name>
        <dbReference type="ChEBI" id="CHEBI:61717"/>
        <label>3</label>
    </ligand>
</feature>
<evidence type="ECO:0000256" key="10">
    <source>
        <dbReference type="ARBA" id="ARBA00023004"/>
    </source>
</evidence>
<feature type="domain" description="Cytochrome c" evidence="15">
    <location>
        <begin position="30"/>
        <end position="133"/>
    </location>
</feature>
<keyword evidence="6 13" id="KW-0479">Metal-binding</keyword>
<dbReference type="InterPro" id="IPR008168">
    <property type="entry name" value="Cyt_C_IC"/>
</dbReference>
<dbReference type="Pfam" id="PF00034">
    <property type="entry name" value="Cytochrom_C"/>
    <property type="match status" value="3"/>
</dbReference>
<evidence type="ECO:0000313" key="17">
    <source>
        <dbReference type="Proteomes" id="UP000186228"/>
    </source>
</evidence>
<dbReference type="Gene3D" id="1.10.760.10">
    <property type="entry name" value="Cytochrome c-like domain"/>
    <property type="match status" value="3"/>
</dbReference>
<dbReference type="PROSITE" id="PS51007">
    <property type="entry name" value="CYTC"/>
    <property type="match status" value="3"/>
</dbReference>
<evidence type="ECO:0000256" key="3">
    <source>
        <dbReference type="ARBA" id="ARBA00022475"/>
    </source>
</evidence>
<feature type="signal peptide" evidence="14">
    <location>
        <begin position="1"/>
        <end position="23"/>
    </location>
</feature>
<dbReference type="GO" id="GO:0005886">
    <property type="term" value="C:plasma membrane"/>
    <property type="evidence" value="ECO:0007669"/>
    <property type="project" value="UniProtKB-SubCell"/>
</dbReference>
<sequence length="409" mass="43569">MMKKLSILFAFGVLSASASSALADSTDLADRVINGRYQAVLGDCAACHTKQGGQPFAGGEPLQTPFGALVPPNITPDKETGIGNWSEVDFIRMMKTGTGHNGIRLYPAMPYPAYSKMSDRDLSDMWAYLTTLQPVKNKVVANQLPFPLNIRLSMWGWNLLNFDPAPFVPDEKQTAEWNRGAYLVQGPGHCGTCHSPKSFLGADKDSQFLQGASLQGWYAPNITGDPHIGIGAWSEDEIVTYLRTGSTDKTIASDPMAEAIAQSTSQMKDADLKAIAVYLKSLSASSSDKPAPLKADDGRMVAGAAIYHDTCSACHGMDGKGAMPLFPALAGNSLVQQPSAETLAHVVLAGSQAVYTSSKQTTPAMPSFAWRLSDQQVSDVLTYVRNSWGNAAAPVSAGDVSNIRGSAQD</sequence>
<dbReference type="STRING" id="52131.GA0061100_103556"/>
<dbReference type="SUPFAM" id="SSF46626">
    <property type="entry name" value="Cytochrome c"/>
    <property type="match status" value="3"/>
</dbReference>
<dbReference type="RefSeq" id="WP_244557824.1">
    <property type="nucleotide sequence ID" value="NZ_FMAC01000003.1"/>
</dbReference>
<evidence type="ECO:0000256" key="9">
    <source>
        <dbReference type="ARBA" id="ARBA00022982"/>
    </source>
</evidence>
<evidence type="ECO:0000256" key="6">
    <source>
        <dbReference type="ARBA" id="ARBA00022723"/>
    </source>
</evidence>
<evidence type="ECO:0000256" key="14">
    <source>
        <dbReference type="SAM" id="SignalP"/>
    </source>
</evidence>
<keyword evidence="7 14" id="KW-0732">Signal</keyword>
<comment type="cofactor">
    <cofactor evidence="12">
        <name>heme c</name>
        <dbReference type="ChEBI" id="CHEBI:61717"/>
    </cofactor>
    <text evidence="12">Binds 3 heme c groups covalently per subunit.</text>
</comment>
<dbReference type="InterPro" id="IPR036909">
    <property type="entry name" value="Cyt_c-like_dom_sf"/>
</dbReference>
<dbReference type="Proteomes" id="UP000186228">
    <property type="component" value="Unassembled WGS sequence"/>
</dbReference>
<keyword evidence="9" id="KW-0249">Electron transport</keyword>
<evidence type="ECO:0000256" key="8">
    <source>
        <dbReference type="ARBA" id="ARBA00022737"/>
    </source>
</evidence>
<dbReference type="GO" id="GO:0020037">
    <property type="term" value="F:heme binding"/>
    <property type="evidence" value="ECO:0007669"/>
    <property type="project" value="InterPro"/>
</dbReference>
<dbReference type="GO" id="GO:0005506">
    <property type="term" value="F:iron ion binding"/>
    <property type="evidence" value="ECO:0007669"/>
    <property type="project" value="InterPro"/>
</dbReference>
<feature type="binding site" description="axial binding residue" evidence="13">
    <location>
        <position position="194"/>
    </location>
    <ligand>
        <name>heme c</name>
        <dbReference type="ChEBI" id="CHEBI:61717"/>
        <label>2</label>
    </ligand>
    <ligandPart>
        <name>Fe</name>
        <dbReference type="ChEBI" id="CHEBI:18248"/>
    </ligandPart>
</feature>
<evidence type="ECO:0000313" key="16">
    <source>
        <dbReference type="EMBL" id="SCB20533.1"/>
    </source>
</evidence>
<comment type="subcellular location">
    <subcellularLocation>
        <location evidence="1">Cell membrane</location>
    </subcellularLocation>
</comment>
<evidence type="ECO:0000256" key="2">
    <source>
        <dbReference type="ARBA" id="ARBA00022448"/>
    </source>
</evidence>
<name>A0A1C3UYF5_9HYPH</name>
<dbReference type="EMBL" id="FMAC01000003">
    <property type="protein sequence ID" value="SCB20533.1"/>
    <property type="molecule type" value="Genomic_DNA"/>
</dbReference>
<evidence type="ECO:0000256" key="12">
    <source>
        <dbReference type="PIRSR" id="PIRSR000018-50"/>
    </source>
</evidence>
<evidence type="ECO:0000259" key="15">
    <source>
        <dbReference type="PROSITE" id="PS51007"/>
    </source>
</evidence>
<evidence type="ECO:0000256" key="11">
    <source>
        <dbReference type="ARBA" id="ARBA00023136"/>
    </source>
</evidence>
<gene>
    <name evidence="16" type="ORF">GA0061100_103556</name>
</gene>
<keyword evidence="5" id="KW-0679">Respiratory chain</keyword>
<keyword evidence="11" id="KW-0472">Membrane</keyword>
<feature type="binding site" description="axial binding residue" evidence="13">
    <location>
        <position position="315"/>
    </location>
    <ligand>
        <name>heme c</name>
        <dbReference type="ChEBI" id="CHEBI:61717"/>
        <label>3</label>
    </ligand>
    <ligandPart>
        <name>Fe</name>
        <dbReference type="ChEBI" id="CHEBI:18248"/>
    </ligandPart>
</feature>
<proteinExistence type="predicted"/>
<evidence type="ECO:0000256" key="5">
    <source>
        <dbReference type="ARBA" id="ARBA00022660"/>
    </source>
</evidence>
<feature type="binding site" description="covalent" evidence="12">
    <location>
        <position position="44"/>
    </location>
    <ligand>
        <name>heme c</name>
        <dbReference type="ChEBI" id="CHEBI:61717"/>
        <label>1</label>
    </ligand>
</feature>
<dbReference type="PRINTS" id="PR00605">
    <property type="entry name" value="CYTCHROMECIC"/>
</dbReference>
<feature type="binding site" description="axial binding residue" evidence="13">
    <location>
        <position position="48"/>
    </location>
    <ligand>
        <name>heme c</name>
        <dbReference type="ChEBI" id="CHEBI:61717"/>
        <label>1</label>
    </ligand>
    <ligandPart>
        <name>Fe</name>
        <dbReference type="ChEBI" id="CHEBI:18248"/>
    </ligandPart>
</feature>
<evidence type="ECO:0000256" key="13">
    <source>
        <dbReference type="PIRSR" id="PIRSR000018-51"/>
    </source>
</evidence>
<dbReference type="GO" id="GO:0016614">
    <property type="term" value="F:oxidoreductase activity, acting on CH-OH group of donors"/>
    <property type="evidence" value="ECO:0007669"/>
    <property type="project" value="InterPro"/>
</dbReference>
<keyword evidence="4 12" id="KW-0349">Heme</keyword>
<organism evidence="16 17">
    <name type="scientific">Rhizobium hainanense</name>
    <dbReference type="NCBI Taxonomy" id="52131"/>
    <lineage>
        <taxon>Bacteria</taxon>
        <taxon>Pseudomonadati</taxon>
        <taxon>Pseudomonadota</taxon>
        <taxon>Alphaproteobacteria</taxon>
        <taxon>Hyphomicrobiales</taxon>
        <taxon>Rhizobiaceae</taxon>
        <taxon>Rhizobium/Agrobacterium group</taxon>
        <taxon>Rhizobium</taxon>
    </lineage>
</organism>
<feature type="binding site" description="covalent" evidence="12">
    <location>
        <position position="311"/>
    </location>
    <ligand>
        <name>heme c</name>
        <dbReference type="ChEBI" id="CHEBI:61717"/>
        <label>3</label>
    </ligand>
</feature>
<dbReference type="AlphaFoldDB" id="A0A1C3UYF5"/>
<protein>
    <submittedName>
        <fullName evidence="16">Cytochrome c, mono-and diheme variants</fullName>
    </submittedName>
</protein>
<feature type="chain" id="PRO_5008683644" evidence="14">
    <location>
        <begin position="24"/>
        <end position="409"/>
    </location>
</feature>
<dbReference type="PIRSF" id="PIRSF000018">
    <property type="entry name" value="Mb_ADH_cyt_c"/>
    <property type="match status" value="1"/>
</dbReference>
<feature type="binding site" description="covalent" evidence="12">
    <location>
        <position position="190"/>
    </location>
    <ligand>
        <name>heme c</name>
        <dbReference type="ChEBI" id="CHEBI:61717"/>
        <label>2</label>
    </ligand>
</feature>
<reference evidence="17" key="1">
    <citation type="submission" date="2016-08" db="EMBL/GenBank/DDBJ databases">
        <authorList>
            <person name="Varghese N."/>
            <person name="Submissions Spin"/>
        </authorList>
    </citation>
    <scope>NUCLEOTIDE SEQUENCE [LARGE SCALE GENOMIC DNA]</scope>
    <source>
        <strain evidence="17">CCBAU 57015</strain>
    </source>
</reference>
<evidence type="ECO:0000256" key="7">
    <source>
        <dbReference type="ARBA" id="ARBA00022729"/>
    </source>
</evidence>
<feature type="domain" description="Cytochrome c" evidence="15">
    <location>
        <begin position="298"/>
        <end position="388"/>
    </location>
</feature>
<evidence type="ECO:0000256" key="1">
    <source>
        <dbReference type="ARBA" id="ARBA00004236"/>
    </source>
</evidence>
<keyword evidence="8" id="KW-0677">Repeat</keyword>
<keyword evidence="17" id="KW-1185">Reference proteome</keyword>
<keyword evidence="2" id="KW-0813">Transport</keyword>
<dbReference type="GO" id="GO:0009055">
    <property type="term" value="F:electron transfer activity"/>
    <property type="evidence" value="ECO:0007669"/>
    <property type="project" value="InterPro"/>
</dbReference>
<dbReference type="PANTHER" id="PTHR35008">
    <property type="entry name" value="BLL4482 PROTEIN-RELATED"/>
    <property type="match status" value="1"/>
</dbReference>
<dbReference type="InterPro" id="IPR051459">
    <property type="entry name" value="Cytochrome_c-type_DH"/>
</dbReference>
<keyword evidence="3" id="KW-1003">Cell membrane</keyword>